<feature type="transmembrane region" description="Helical" evidence="1">
    <location>
        <begin position="86"/>
        <end position="103"/>
    </location>
</feature>
<keyword evidence="1" id="KW-0472">Membrane</keyword>
<dbReference type="AlphaFoldDB" id="A0A9N9Q6Y9"/>
<evidence type="ECO:0000313" key="3">
    <source>
        <dbReference type="EMBL" id="CAG8982155.1"/>
    </source>
</evidence>
<reference evidence="3" key="1">
    <citation type="submission" date="2021-07" db="EMBL/GenBank/DDBJ databases">
        <authorList>
            <person name="Durling M."/>
        </authorList>
    </citation>
    <scope>NUCLEOTIDE SEQUENCE</scope>
</reference>
<keyword evidence="1" id="KW-1133">Transmembrane helix</keyword>
<sequence length="104" mass="11301">MHFQSLNQFLIILLPFTALAVAQSEHIKHHRKKLEYHHHHNSTLNNGTYCHHCNSTPTVTGIPCCATNATILTNGAGSSFEVKREVVMVVGTVVVGAVVMGLGL</sequence>
<protein>
    <recommendedName>
        <fullName evidence="5">Hydrophobin</fullName>
    </recommendedName>
</protein>
<dbReference type="OrthoDB" id="10381177at2759"/>
<feature type="chain" id="PRO_5040307876" description="Hydrophobin" evidence="2">
    <location>
        <begin position="25"/>
        <end position="104"/>
    </location>
</feature>
<evidence type="ECO:0000256" key="2">
    <source>
        <dbReference type="SAM" id="SignalP"/>
    </source>
</evidence>
<comment type="caution">
    <text evidence="3">The sequence shown here is derived from an EMBL/GenBank/DDBJ whole genome shotgun (WGS) entry which is preliminary data.</text>
</comment>
<keyword evidence="1" id="KW-0812">Transmembrane</keyword>
<dbReference type="Proteomes" id="UP000701801">
    <property type="component" value="Unassembled WGS sequence"/>
</dbReference>
<organism evidence="3 4">
    <name type="scientific">Hymenoscyphus albidus</name>
    <dbReference type="NCBI Taxonomy" id="595503"/>
    <lineage>
        <taxon>Eukaryota</taxon>
        <taxon>Fungi</taxon>
        <taxon>Dikarya</taxon>
        <taxon>Ascomycota</taxon>
        <taxon>Pezizomycotina</taxon>
        <taxon>Leotiomycetes</taxon>
        <taxon>Helotiales</taxon>
        <taxon>Helotiaceae</taxon>
        <taxon>Hymenoscyphus</taxon>
    </lineage>
</organism>
<dbReference type="EMBL" id="CAJVRM010000573">
    <property type="protein sequence ID" value="CAG8982155.1"/>
    <property type="molecule type" value="Genomic_DNA"/>
</dbReference>
<keyword evidence="2" id="KW-0732">Signal</keyword>
<evidence type="ECO:0000313" key="4">
    <source>
        <dbReference type="Proteomes" id="UP000701801"/>
    </source>
</evidence>
<keyword evidence="4" id="KW-1185">Reference proteome</keyword>
<feature type="signal peptide" evidence="2">
    <location>
        <begin position="1"/>
        <end position="24"/>
    </location>
</feature>
<proteinExistence type="predicted"/>
<accession>A0A9N9Q6Y9</accession>
<gene>
    <name evidence="3" type="ORF">HYALB_00003247</name>
</gene>
<evidence type="ECO:0000256" key="1">
    <source>
        <dbReference type="SAM" id="Phobius"/>
    </source>
</evidence>
<evidence type="ECO:0008006" key="5">
    <source>
        <dbReference type="Google" id="ProtNLM"/>
    </source>
</evidence>
<name>A0A9N9Q6Y9_9HELO</name>